<reference evidence="2 3" key="1">
    <citation type="submission" date="2015-02" db="EMBL/GenBank/DDBJ databases">
        <title>Nostoc linckia genome annotation.</title>
        <authorList>
            <person name="Zhou Z."/>
        </authorList>
    </citation>
    <scope>NUCLEOTIDE SEQUENCE [LARGE SCALE GENOMIC DNA]</scope>
    <source>
        <strain evidence="3">z8</strain>
    </source>
</reference>
<dbReference type="GeneID" id="57095770"/>
<feature type="transmembrane region" description="Helical" evidence="1">
    <location>
        <begin position="6"/>
        <end position="24"/>
    </location>
</feature>
<evidence type="ECO:0000313" key="3">
    <source>
        <dbReference type="Proteomes" id="UP000222310"/>
    </source>
</evidence>
<keyword evidence="1" id="KW-0812">Transmembrane</keyword>
<dbReference type="RefSeq" id="WP_099069592.1">
    <property type="nucleotide sequence ID" value="NZ_LAHD01000079.1"/>
</dbReference>
<accession>A0A9Q6EJG4</accession>
<protein>
    <submittedName>
        <fullName evidence="2">Uncharacterized protein</fullName>
    </submittedName>
</protein>
<keyword evidence="1" id="KW-1133">Transmembrane helix</keyword>
<comment type="caution">
    <text evidence="2">The sequence shown here is derived from an EMBL/GenBank/DDBJ whole genome shotgun (WGS) entry which is preliminary data.</text>
</comment>
<evidence type="ECO:0000313" key="2">
    <source>
        <dbReference type="EMBL" id="PHK00655.1"/>
    </source>
</evidence>
<name>A0A9Q6EJG4_NOSLI</name>
<dbReference type="AlphaFoldDB" id="A0A9Q6EJG4"/>
<dbReference type="Proteomes" id="UP000222310">
    <property type="component" value="Unassembled WGS sequence"/>
</dbReference>
<gene>
    <name evidence="2" type="ORF">VF08_23615</name>
</gene>
<sequence>MIDLKNSVDLILGIFALVAIVYRISHMEAAIYREIDKASDEFRKEIHLIQMDLSAHKTDYVVRKEWQSDVARGLKQMIKHKSSRLNFHIIDIQRHLEKQTGFIVRSQPVADPDEDENEN</sequence>
<keyword evidence="1" id="KW-0472">Membrane</keyword>
<dbReference type="EMBL" id="LAHD01000079">
    <property type="protein sequence ID" value="PHK00655.1"/>
    <property type="molecule type" value="Genomic_DNA"/>
</dbReference>
<proteinExistence type="predicted"/>
<evidence type="ECO:0000256" key="1">
    <source>
        <dbReference type="SAM" id="Phobius"/>
    </source>
</evidence>
<organism evidence="2 3">
    <name type="scientific">Nostoc linckia z8</name>
    <dbReference type="NCBI Taxonomy" id="1628746"/>
    <lineage>
        <taxon>Bacteria</taxon>
        <taxon>Bacillati</taxon>
        <taxon>Cyanobacteriota</taxon>
        <taxon>Cyanophyceae</taxon>
        <taxon>Nostocales</taxon>
        <taxon>Nostocaceae</taxon>
        <taxon>Nostoc</taxon>
    </lineage>
</organism>